<sequence>MGDGSELFSYEQQNENVGGLNVSIPMAGGFRLAGSGSYCHALFRVAQGRVAGLAYTGDSDDVDGRDGVCAPIVRGCLRQLEAAPQR</sequence>
<dbReference type="EMBL" id="JAAGBB010000001">
    <property type="protein sequence ID" value="MBR0662834.1"/>
    <property type="molecule type" value="Genomic_DNA"/>
</dbReference>
<keyword evidence="2" id="KW-1185">Reference proteome</keyword>
<accession>A0ABS5ERB1</accession>
<proteinExistence type="predicted"/>
<gene>
    <name evidence="1" type="ORF">GXW71_00560</name>
</gene>
<protein>
    <submittedName>
        <fullName evidence="1">Uncharacterized protein</fullName>
    </submittedName>
</protein>
<evidence type="ECO:0000313" key="2">
    <source>
        <dbReference type="Proteomes" id="UP001196870"/>
    </source>
</evidence>
<organism evidence="1 2">
    <name type="scientific">Plastoroseomonas hellenica</name>
    <dbReference type="NCBI Taxonomy" id="2687306"/>
    <lineage>
        <taxon>Bacteria</taxon>
        <taxon>Pseudomonadati</taxon>
        <taxon>Pseudomonadota</taxon>
        <taxon>Alphaproteobacteria</taxon>
        <taxon>Acetobacterales</taxon>
        <taxon>Acetobacteraceae</taxon>
        <taxon>Plastoroseomonas</taxon>
    </lineage>
</organism>
<dbReference type="Proteomes" id="UP001196870">
    <property type="component" value="Unassembled WGS sequence"/>
</dbReference>
<comment type="caution">
    <text evidence="1">The sequence shown here is derived from an EMBL/GenBank/DDBJ whole genome shotgun (WGS) entry which is preliminary data.</text>
</comment>
<reference evidence="2" key="1">
    <citation type="journal article" date="2021" name="Syst. Appl. Microbiol.">
        <title>Roseomonas hellenica sp. nov., isolated from roots of wild-growing Alkanna tinctoria.</title>
        <authorList>
            <person name="Rat A."/>
            <person name="Naranjo H.D."/>
            <person name="Lebbe L."/>
            <person name="Cnockaert M."/>
            <person name="Krigas N."/>
            <person name="Grigoriadou K."/>
            <person name="Maloupa E."/>
            <person name="Willems A."/>
        </authorList>
    </citation>
    <scope>NUCLEOTIDE SEQUENCE [LARGE SCALE GENOMIC DNA]</scope>
    <source>
        <strain evidence="2">LMG 31523</strain>
    </source>
</reference>
<dbReference type="RefSeq" id="WP_211850323.1">
    <property type="nucleotide sequence ID" value="NZ_JAAGBB010000001.1"/>
</dbReference>
<name>A0ABS5ERB1_9PROT</name>
<evidence type="ECO:0000313" key="1">
    <source>
        <dbReference type="EMBL" id="MBR0662834.1"/>
    </source>
</evidence>